<feature type="compositionally biased region" description="Acidic residues" evidence="8">
    <location>
        <begin position="342"/>
        <end position="351"/>
    </location>
</feature>
<evidence type="ECO:0000256" key="6">
    <source>
        <dbReference type="ARBA" id="ARBA00023128"/>
    </source>
</evidence>
<evidence type="ECO:0000256" key="2">
    <source>
        <dbReference type="ARBA" id="ARBA00004370"/>
    </source>
</evidence>
<evidence type="ECO:0000313" key="9">
    <source>
        <dbReference type="EMBL" id="GMK59190.1"/>
    </source>
</evidence>
<dbReference type="Proteomes" id="UP001222932">
    <property type="component" value="Unassembled WGS sequence"/>
</dbReference>
<dbReference type="Pfam" id="PF07798">
    <property type="entry name" value="CCDC90-like"/>
    <property type="match status" value="1"/>
</dbReference>
<keyword evidence="3" id="KW-0812">Transmembrane</keyword>
<feature type="region of interest" description="Disordered" evidence="8">
    <location>
        <begin position="1"/>
        <end position="147"/>
    </location>
</feature>
<accession>A0AAD3TYF1</accession>
<name>A0AAD3TYF1_9TREE</name>
<feature type="compositionally biased region" description="Polar residues" evidence="8">
    <location>
        <begin position="106"/>
        <end position="115"/>
    </location>
</feature>
<comment type="subcellular location">
    <subcellularLocation>
        <location evidence="2">Membrane</location>
    </subcellularLocation>
    <subcellularLocation>
        <location evidence="1">Mitochondrion</location>
    </subcellularLocation>
</comment>
<dbReference type="PANTHER" id="PTHR14360:SF12">
    <property type="entry name" value="MOZ PROTEIN REPRESENTS A CHROMATIN-ASSOCIATED ACETYLTRANSFERASE"/>
    <property type="match status" value="1"/>
</dbReference>
<keyword evidence="6" id="KW-0496">Mitochondrion</keyword>
<keyword evidence="5" id="KW-0175">Coiled coil</keyword>
<dbReference type="GO" id="GO:0005739">
    <property type="term" value="C:mitochondrion"/>
    <property type="evidence" value="ECO:0007669"/>
    <property type="project" value="UniProtKB-SubCell"/>
</dbReference>
<dbReference type="EMBL" id="BTCM01000007">
    <property type="protein sequence ID" value="GMK59190.1"/>
    <property type="molecule type" value="Genomic_DNA"/>
</dbReference>
<evidence type="ECO:0000256" key="4">
    <source>
        <dbReference type="ARBA" id="ARBA00022989"/>
    </source>
</evidence>
<dbReference type="GO" id="GO:0016020">
    <property type="term" value="C:membrane"/>
    <property type="evidence" value="ECO:0007669"/>
    <property type="project" value="UniProtKB-SubCell"/>
</dbReference>
<evidence type="ECO:0000256" key="3">
    <source>
        <dbReference type="ARBA" id="ARBA00022692"/>
    </source>
</evidence>
<evidence type="ECO:0000256" key="7">
    <source>
        <dbReference type="ARBA" id="ARBA00023136"/>
    </source>
</evidence>
<gene>
    <name evidence="9" type="ORF">CspeluHIS016_0702050</name>
</gene>
<feature type="region of interest" description="Disordered" evidence="8">
    <location>
        <begin position="340"/>
        <end position="362"/>
    </location>
</feature>
<organism evidence="9 10">
    <name type="scientific">Cutaneotrichosporon spelunceum</name>
    <dbReference type="NCBI Taxonomy" id="1672016"/>
    <lineage>
        <taxon>Eukaryota</taxon>
        <taxon>Fungi</taxon>
        <taxon>Dikarya</taxon>
        <taxon>Basidiomycota</taxon>
        <taxon>Agaricomycotina</taxon>
        <taxon>Tremellomycetes</taxon>
        <taxon>Trichosporonales</taxon>
        <taxon>Trichosporonaceae</taxon>
        <taxon>Cutaneotrichosporon</taxon>
    </lineage>
</organism>
<evidence type="ECO:0008006" key="11">
    <source>
        <dbReference type="Google" id="ProtNLM"/>
    </source>
</evidence>
<keyword evidence="10" id="KW-1185">Reference proteome</keyword>
<dbReference type="InterPro" id="IPR024461">
    <property type="entry name" value="CCDC90-like"/>
</dbReference>
<keyword evidence="4" id="KW-1133">Transmembrane helix</keyword>
<reference evidence="9" key="1">
    <citation type="journal article" date="2023" name="BMC Genomics">
        <title>Chromosome-level genome assemblies of Cutaneotrichosporon spp. (Trichosporonales, Basidiomycota) reveal imbalanced evolution between nucleotide sequences and chromosome synteny.</title>
        <authorList>
            <person name="Kobayashi Y."/>
            <person name="Kayamori A."/>
            <person name="Aoki K."/>
            <person name="Shiwa Y."/>
            <person name="Matsutani M."/>
            <person name="Fujita N."/>
            <person name="Sugita T."/>
            <person name="Iwasaki W."/>
            <person name="Tanaka N."/>
            <person name="Takashima M."/>
        </authorList>
    </citation>
    <scope>NUCLEOTIDE SEQUENCE</scope>
    <source>
        <strain evidence="9">HIS016</strain>
    </source>
</reference>
<evidence type="ECO:0000256" key="1">
    <source>
        <dbReference type="ARBA" id="ARBA00004173"/>
    </source>
</evidence>
<dbReference type="PANTHER" id="PTHR14360">
    <property type="entry name" value="PROTEIN FMP32, MITOCHONDRIAL"/>
    <property type="match status" value="1"/>
</dbReference>
<comment type="caution">
    <text evidence="9">The sequence shown here is derived from an EMBL/GenBank/DDBJ whole genome shotgun (WGS) entry which is preliminary data.</text>
</comment>
<feature type="compositionally biased region" description="Pro residues" evidence="8">
    <location>
        <begin position="133"/>
        <end position="147"/>
    </location>
</feature>
<evidence type="ECO:0000256" key="8">
    <source>
        <dbReference type="SAM" id="MobiDB-lite"/>
    </source>
</evidence>
<reference evidence="9" key="2">
    <citation type="submission" date="2023-06" db="EMBL/GenBank/DDBJ databases">
        <authorList>
            <person name="Kobayashi Y."/>
            <person name="Kayamori A."/>
            <person name="Aoki K."/>
            <person name="Shiwa Y."/>
            <person name="Fujita N."/>
            <person name="Sugita T."/>
            <person name="Iwasaki W."/>
            <person name="Tanaka N."/>
            <person name="Takashima M."/>
        </authorList>
    </citation>
    <scope>NUCLEOTIDE SEQUENCE</scope>
    <source>
        <strain evidence="9">HIS016</strain>
    </source>
</reference>
<proteinExistence type="predicted"/>
<sequence>MFLSRILARHRPPARPLVRLVSSTSSPPVLGREGSIGKHPFDVGRPPPASSASGGGGGAGGAGNQDKIRDGPTDPIAGPSGRLDGPMDPIAGPSGRPRDDQPQPVEAQTPSSAQNLSSPPTPPPPDLLADALPLPPAPAARPSRPPATHPFDTYAFVSRLAAHGVEPMAARTLMEAVRSMIGHRTHVAQARMLSREEMDNDAYRFKAALSDIRTGHSMRSRRDGLAVRSATSATRREVDGLELKLKEDIAVMRHDIEIETNTRKDETRSVMKRFDIAREEINNKFTISLGDLRTEIEGAKWDATRRAIAIILVLVVMGVVLSTLGKPASVPPTAMVDAAVGTEEDEPEWEGSDQVQGPEGRI</sequence>
<dbReference type="AlphaFoldDB" id="A0AAD3TYF1"/>
<keyword evidence="7" id="KW-0472">Membrane</keyword>
<evidence type="ECO:0000256" key="5">
    <source>
        <dbReference type="ARBA" id="ARBA00023054"/>
    </source>
</evidence>
<dbReference type="Gene3D" id="1.20.5.340">
    <property type="match status" value="1"/>
</dbReference>
<evidence type="ECO:0000313" key="10">
    <source>
        <dbReference type="Proteomes" id="UP001222932"/>
    </source>
</evidence>
<feature type="compositionally biased region" description="Gly residues" evidence="8">
    <location>
        <begin position="53"/>
        <end position="63"/>
    </location>
</feature>
<protein>
    <recommendedName>
        <fullName evidence="11">DUF1640-domain-containing protein</fullName>
    </recommendedName>
</protein>